<keyword evidence="1" id="KW-0175">Coiled coil</keyword>
<dbReference type="EMBL" id="BRYB01003928">
    <property type="protein sequence ID" value="GMI22855.1"/>
    <property type="molecule type" value="Genomic_DNA"/>
</dbReference>
<feature type="region of interest" description="Disordered" evidence="2">
    <location>
        <begin position="1"/>
        <end position="27"/>
    </location>
</feature>
<feature type="compositionally biased region" description="Gly residues" evidence="2">
    <location>
        <begin position="250"/>
        <end position="264"/>
    </location>
</feature>
<proteinExistence type="predicted"/>
<accession>A0ABQ6MAQ1</accession>
<evidence type="ECO:0000256" key="2">
    <source>
        <dbReference type="SAM" id="MobiDB-lite"/>
    </source>
</evidence>
<evidence type="ECO:0000256" key="1">
    <source>
        <dbReference type="SAM" id="Coils"/>
    </source>
</evidence>
<comment type="caution">
    <text evidence="3">The sequence shown here is derived from an EMBL/GenBank/DDBJ whole genome shotgun (WGS) entry which is preliminary data.</text>
</comment>
<feature type="coiled-coil region" evidence="1">
    <location>
        <begin position="81"/>
        <end position="121"/>
    </location>
</feature>
<feature type="non-terminal residue" evidence="3">
    <location>
        <position position="1"/>
    </location>
</feature>
<reference evidence="3 4" key="1">
    <citation type="journal article" date="2023" name="Commun. Biol.">
        <title>Genome analysis of Parmales, the sister group of diatoms, reveals the evolutionary specialization of diatoms from phago-mixotrophs to photoautotrophs.</title>
        <authorList>
            <person name="Ban H."/>
            <person name="Sato S."/>
            <person name="Yoshikawa S."/>
            <person name="Yamada K."/>
            <person name="Nakamura Y."/>
            <person name="Ichinomiya M."/>
            <person name="Sato N."/>
            <person name="Blanc-Mathieu R."/>
            <person name="Endo H."/>
            <person name="Kuwata A."/>
            <person name="Ogata H."/>
        </authorList>
    </citation>
    <scope>NUCLEOTIDE SEQUENCE [LARGE SCALE GENOMIC DNA]</scope>
</reference>
<dbReference type="Proteomes" id="UP001165060">
    <property type="component" value="Unassembled WGS sequence"/>
</dbReference>
<keyword evidence="4" id="KW-1185">Reference proteome</keyword>
<evidence type="ECO:0000313" key="4">
    <source>
        <dbReference type="Proteomes" id="UP001165060"/>
    </source>
</evidence>
<name>A0ABQ6MAQ1_9STRA</name>
<feature type="compositionally biased region" description="Low complexity" evidence="2">
    <location>
        <begin position="228"/>
        <end position="246"/>
    </location>
</feature>
<feature type="compositionally biased region" description="Basic and acidic residues" evidence="2">
    <location>
        <begin position="1"/>
        <end position="13"/>
    </location>
</feature>
<feature type="region of interest" description="Disordered" evidence="2">
    <location>
        <begin position="140"/>
        <end position="291"/>
    </location>
</feature>
<protein>
    <submittedName>
        <fullName evidence="3">Uncharacterized protein</fullName>
    </submittedName>
</protein>
<gene>
    <name evidence="3" type="ORF">TeGR_g12710</name>
</gene>
<organism evidence="3 4">
    <name type="scientific">Tetraparma gracilis</name>
    <dbReference type="NCBI Taxonomy" id="2962635"/>
    <lineage>
        <taxon>Eukaryota</taxon>
        <taxon>Sar</taxon>
        <taxon>Stramenopiles</taxon>
        <taxon>Ochrophyta</taxon>
        <taxon>Bolidophyceae</taxon>
        <taxon>Parmales</taxon>
        <taxon>Triparmaceae</taxon>
        <taxon>Tetraparma</taxon>
    </lineage>
</organism>
<evidence type="ECO:0000313" key="3">
    <source>
        <dbReference type="EMBL" id="GMI22855.1"/>
    </source>
</evidence>
<sequence>EEAKKKLAEDEKRSRRRALVKSPNAGTPTHNFLELAAVTNNLLSDDYFKSQEEFIATFRDDMIEKLDAWVETCLDIILHTKEKEQAAAEQLVKDTLEAEEKAKAAEARRLEEEKAREAREALGLGDDISVEEEPAGLVVETQESGLEGSQVAAKRGEEGADGGEGEEGGKDGDGDANGNGNGDGDGEEGDVLNELPGIDKAAAGGGAGRRPSKTFSEKSFSSRKSARSNRSAKSNRSKGSNRSAKSNRSRGGGGEGMGGGGGEGEAGEGASAAAIDVPKLNLDAAAEKKEE</sequence>